<evidence type="ECO:0000259" key="3">
    <source>
        <dbReference type="Pfam" id="PF18701"/>
    </source>
</evidence>
<dbReference type="Proteomes" id="UP000887159">
    <property type="component" value="Unassembled WGS sequence"/>
</dbReference>
<feature type="region of interest" description="Disordered" evidence="1">
    <location>
        <begin position="630"/>
        <end position="650"/>
    </location>
</feature>
<feature type="region of interest" description="Disordered" evidence="1">
    <location>
        <begin position="582"/>
        <end position="606"/>
    </location>
</feature>
<dbReference type="InterPro" id="IPR036397">
    <property type="entry name" value="RNaseH_sf"/>
</dbReference>
<dbReference type="Gene3D" id="1.10.340.70">
    <property type="match status" value="1"/>
</dbReference>
<dbReference type="Pfam" id="PF18701">
    <property type="entry name" value="DUF5641"/>
    <property type="match status" value="1"/>
</dbReference>
<organism evidence="4 5">
    <name type="scientific">Trichonephila clavipes</name>
    <name type="common">Golden silk orbweaver</name>
    <name type="synonym">Nephila clavipes</name>
    <dbReference type="NCBI Taxonomy" id="2585209"/>
    <lineage>
        <taxon>Eukaryota</taxon>
        <taxon>Metazoa</taxon>
        <taxon>Ecdysozoa</taxon>
        <taxon>Arthropoda</taxon>
        <taxon>Chelicerata</taxon>
        <taxon>Arachnida</taxon>
        <taxon>Araneae</taxon>
        <taxon>Araneomorphae</taxon>
        <taxon>Entelegynae</taxon>
        <taxon>Araneoidea</taxon>
        <taxon>Nephilidae</taxon>
        <taxon>Trichonephila</taxon>
    </lineage>
</organism>
<proteinExistence type="predicted"/>
<dbReference type="Pfam" id="PF05380">
    <property type="entry name" value="Peptidase_A17"/>
    <property type="match status" value="1"/>
</dbReference>
<feature type="domain" description="DUF5641" evidence="3">
    <location>
        <begin position="532"/>
        <end position="565"/>
    </location>
</feature>
<keyword evidence="5" id="KW-1185">Reference proteome</keyword>
<comment type="caution">
    <text evidence="4">The sequence shown here is derived from an EMBL/GenBank/DDBJ whole genome shotgun (WGS) entry which is preliminary data.</text>
</comment>
<evidence type="ECO:0000256" key="1">
    <source>
        <dbReference type="SAM" id="MobiDB-lite"/>
    </source>
</evidence>
<dbReference type="Pfam" id="PF17921">
    <property type="entry name" value="Integrase_H2C2"/>
    <property type="match status" value="1"/>
</dbReference>
<dbReference type="PANTHER" id="PTHR47331">
    <property type="entry name" value="PHD-TYPE DOMAIN-CONTAINING PROTEIN"/>
    <property type="match status" value="1"/>
</dbReference>
<gene>
    <name evidence="4" type="primary">AVEN_113482_1</name>
    <name evidence="4" type="ORF">TNCV_3612581</name>
</gene>
<evidence type="ECO:0000313" key="4">
    <source>
        <dbReference type="EMBL" id="GFY14069.1"/>
    </source>
</evidence>
<dbReference type="InterPro" id="IPR008042">
    <property type="entry name" value="Retrotrans_Pao"/>
</dbReference>
<protein>
    <submittedName>
        <fullName evidence="4">Integrase catalytic domain-containing protein</fullName>
    </submittedName>
</protein>
<dbReference type="InterPro" id="IPR040676">
    <property type="entry name" value="DUF5641"/>
</dbReference>
<feature type="compositionally biased region" description="Basic and acidic residues" evidence="1">
    <location>
        <begin position="1"/>
        <end position="14"/>
    </location>
</feature>
<evidence type="ECO:0000259" key="2">
    <source>
        <dbReference type="Pfam" id="PF17921"/>
    </source>
</evidence>
<dbReference type="GO" id="GO:0003676">
    <property type="term" value="F:nucleic acid binding"/>
    <property type="evidence" value="ECO:0007669"/>
    <property type="project" value="InterPro"/>
</dbReference>
<dbReference type="Gene3D" id="3.30.420.10">
    <property type="entry name" value="Ribonuclease H-like superfamily/Ribonuclease H"/>
    <property type="match status" value="1"/>
</dbReference>
<sequence>MYTSSDAERREKRMPTGADDLESGRILQVQLVSMLKGAGMELHKWSASNPLLLPDSMCQVKDLSYASSTETKTLGLLWKPHPDSFAFKISPMTSNCDNLIATKKSISLSEQSCRASLTRQKRLTVLHFTYDALIQVDKFLLGSCAPNPKVAPLKSITIPRLELCGAVLLSKLLKRTLDAFKVNISQIYLWTDSSIVLAWIKKPLAQLKTFVRNRISIIQEVTESDFWKHVNSENNPADILSRGISPDKIQHCELWWFGPPFLHQYKELESYDITAVEGDDLFLLELKETSHFPLCALLKNFEPLDIISNCSSFTKLQKMIVVYFELEDGYKKLPYPMIIPTNHNFTYIIIDLFHILYFHTGAEATLANIRNSFWISSARNVVRKILSTCLTCRKVSAKGWQQLMADLPAARVTACRVFSQVVKAIHLEIVSDLTTEAFLAALKRFVARRVRLIEIHSDNGRDFVGSSNELRKILKALFKVQIEAVLNSRPICPLSNDPNDVETLTPAHFLVGSSLVAVPDPDYTEIPMNRLSRWQLVQRMNQHFWCKWSSEYLNRLQQRPNKWATYGQLPYREMPRYNPRRRASIAPVATLSRTHSDPRLDLGMKPPSPCPSNCSLPPFSSGSCISDASTGSSSTCTHPSGEESEASGSVVTGVPKWKIQPFKSARAIVSANISSVGITLGHLIYLSMIEGLSNRSRYQQENNCWVYDRLRKDDRKSTYVAAAPARSSYPGKNTVE</sequence>
<name>A0A8X6SI03_TRICX</name>
<evidence type="ECO:0000313" key="5">
    <source>
        <dbReference type="Proteomes" id="UP000887159"/>
    </source>
</evidence>
<feature type="region of interest" description="Disordered" evidence="1">
    <location>
        <begin position="1"/>
        <end position="20"/>
    </location>
</feature>
<feature type="domain" description="Integrase zinc-binding" evidence="2">
    <location>
        <begin position="347"/>
        <end position="396"/>
    </location>
</feature>
<reference evidence="4" key="1">
    <citation type="submission" date="2020-08" db="EMBL/GenBank/DDBJ databases">
        <title>Multicomponent nature underlies the extraordinary mechanical properties of spider dragline silk.</title>
        <authorList>
            <person name="Kono N."/>
            <person name="Nakamura H."/>
            <person name="Mori M."/>
            <person name="Yoshida Y."/>
            <person name="Ohtoshi R."/>
            <person name="Malay A.D."/>
            <person name="Moran D.A.P."/>
            <person name="Tomita M."/>
            <person name="Numata K."/>
            <person name="Arakawa K."/>
        </authorList>
    </citation>
    <scope>NUCLEOTIDE SEQUENCE</scope>
</reference>
<accession>A0A8X6SI03</accession>
<dbReference type="EMBL" id="BMAU01021327">
    <property type="protein sequence ID" value="GFY14069.1"/>
    <property type="molecule type" value="Genomic_DNA"/>
</dbReference>
<dbReference type="AlphaFoldDB" id="A0A8X6SI03"/>
<dbReference type="InterPro" id="IPR041588">
    <property type="entry name" value="Integrase_H2C2"/>
</dbReference>